<dbReference type="Pfam" id="PF03319">
    <property type="entry name" value="EutN_CcmL"/>
    <property type="match status" value="1"/>
</dbReference>
<evidence type="ECO:0008006" key="4">
    <source>
        <dbReference type="Google" id="ProtNLM"/>
    </source>
</evidence>
<keyword evidence="2" id="KW-1283">Bacterial microcompartment</keyword>
<protein>
    <recommendedName>
        <fullName evidence="4">Ethanolamine utilization protein EutN</fullName>
    </recommendedName>
</protein>
<comment type="subcellular location">
    <subcellularLocation>
        <location evidence="1">Bacterial microcompartment</location>
    </subcellularLocation>
</comment>
<reference evidence="3" key="1">
    <citation type="submission" date="2018-05" db="EMBL/GenBank/DDBJ databases">
        <authorList>
            <person name="Lanie J.A."/>
            <person name="Ng W.-L."/>
            <person name="Kazmierczak K.M."/>
            <person name="Andrzejewski T.M."/>
            <person name="Davidsen T.M."/>
            <person name="Wayne K.J."/>
            <person name="Tettelin H."/>
            <person name="Glass J.I."/>
            <person name="Rusch D."/>
            <person name="Podicherti R."/>
            <person name="Tsui H.-C.T."/>
            <person name="Winkler M.E."/>
        </authorList>
    </citation>
    <scope>NUCLEOTIDE SEQUENCE</scope>
</reference>
<dbReference type="GO" id="GO:0031469">
    <property type="term" value="C:bacterial microcompartment"/>
    <property type="evidence" value="ECO:0007669"/>
    <property type="project" value="UniProtKB-SubCell"/>
</dbReference>
<dbReference type="PROSITE" id="PS51932">
    <property type="entry name" value="BMV"/>
    <property type="match status" value="1"/>
</dbReference>
<dbReference type="AlphaFoldDB" id="A0A382Q302"/>
<dbReference type="InterPro" id="IPR036677">
    <property type="entry name" value="EutN_CcmL_sf"/>
</dbReference>
<dbReference type="Gene3D" id="2.40.50.220">
    <property type="entry name" value="EutN/Ccml"/>
    <property type="match status" value="1"/>
</dbReference>
<proteinExistence type="predicted"/>
<dbReference type="PANTHER" id="PTHR36539:SF1">
    <property type="entry name" value="BACTERIAL MICROCOMPARTMENT SHELL VERTEX PROTEIN EUTN"/>
    <property type="match status" value="1"/>
</dbReference>
<dbReference type="InterPro" id="IPR004992">
    <property type="entry name" value="EutN_CcmL"/>
</dbReference>
<evidence type="ECO:0000256" key="1">
    <source>
        <dbReference type="ARBA" id="ARBA00024322"/>
    </source>
</evidence>
<sequence>MLLGKVVGEVWSTIKDEKLEGVRFLLVRQVDLQYKPQSNFVVAVDSLDAGTGEIVLVAQGSSARQTKETHNRPVDAVVMAIVDKLNVDSESEVNRDYERRAKDIAARLADQPEI</sequence>
<dbReference type="EMBL" id="UINC01111313">
    <property type="protein sequence ID" value="SVC79437.1"/>
    <property type="molecule type" value="Genomic_DNA"/>
</dbReference>
<accession>A0A382Q302</accession>
<evidence type="ECO:0000313" key="3">
    <source>
        <dbReference type="EMBL" id="SVC79437.1"/>
    </source>
</evidence>
<name>A0A382Q302_9ZZZZ</name>
<evidence type="ECO:0000256" key="2">
    <source>
        <dbReference type="ARBA" id="ARBA00024446"/>
    </source>
</evidence>
<organism evidence="3">
    <name type="scientific">marine metagenome</name>
    <dbReference type="NCBI Taxonomy" id="408172"/>
    <lineage>
        <taxon>unclassified sequences</taxon>
        <taxon>metagenomes</taxon>
        <taxon>ecological metagenomes</taxon>
    </lineage>
</organism>
<dbReference type="SUPFAM" id="SSF159133">
    <property type="entry name" value="EutN/CcmL-like"/>
    <property type="match status" value="1"/>
</dbReference>
<dbReference type="CDD" id="cd01614">
    <property type="entry name" value="EutN_CcmL"/>
    <property type="match status" value="1"/>
</dbReference>
<dbReference type="PANTHER" id="PTHR36539">
    <property type="entry name" value="ETHANOLAMINE UTILIZATION PROTEIN EUTN"/>
    <property type="match status" value="1"/>
</dbReference>
<gene>
    <name evidence="3" type="ORF">METZ01_LOCUS332291</name>
</gene>